<dbReference type="GO" id="GO:0031012">
    <property type="term" value="C:extracellular matrix"/>
    <property type="evidence" value="ECO:0007669"/>
    <property type="project" value="InterPro"/>
</dbReference>
<name>A0A9E2NV47_9LACO</name>
<keyword evidence="4" id="KW-0862">Zinc</keyword>
<evidence type="ECO:0000256" key="1">
    <source>
        <dbReference type="ARBA" id="ARBA00022670"/>
    </source>
</evidence>
<dbReference type="InterPro" id="IPR024079">
    <property type="entry name" value="MetalloPept_cat_dom_sf"/>
</dbReference>
<keyword evidence="6" id="KW-0482">Metalloprotease</keyword>
<evidence type="ECO:0000256" key="2">
    <source>
        <dbReference type="ARBA" id="ARBA00022723"/>
    </source>
</evidence>
<dbReference type="GO" id="GO:0006508">
    <property type="term" value="P:proteolysis"/>
    <property type="evidence" value="ECO:0007669"/>
    <property type="project" value="UniProtKB-KW"/>
</dbReference>
<dbReference type="AlphaFoldDB" id="A0A9E2NV47"/>
<dbReference type="GO" id="GO:0008270">
    <property type="term" value="F:zinc ion binding"/>
    <property type="evidence" value="ECO:0007669"/>
    <property type="project" value="InterPro"/>
</dbReference>
<organism evidence="6 7">
    <name type="scientific">Candidatus Lactobacillus pullistercoris</name>
    <dbReference type="NCBI Taxonomy" id="2838636"/>
    <lineage>
        <taxon>Bacteria</taxon>
        <taxon>Bacillati</taxon>
        <taxon>Bacillota</taxon>
        <taxon>Bacilli</taxon>
        <taxon>Lactobacillales</taxon>
        <taxon>Lactobacillaceae</taxon>
        <taxon>Lactobacillus</taxon>
    </lineage>
</organism>
<dbReference type="InterPro" id="IPR001818">
    <property type="entry name" value="Pept_M10_metallopeptidase"/>
</dbReference>
<feature type="domain" description="Peptidase M10 metallopeptidase" evidence="5">
    <location>
        <begin position="151"/>
        <end position="197"/>
    </location>
</feature>
<dbReference type="Pfam" id="PF00413">
    <property type="entry name" value="Peptidase_M10"/>
    <property type="match status" value="1"/>
</dbReference>
<reference evidence="6" key="2">
    <citation type="submission" date="2021-04" db="EMBL/GenBank/DDBJ databases">
        <authorList>
            <person name="Gilroy R."/>
        </authorList>
    </citation>
    <scope>NUCLEOTIDE SEQUENCE</scope>
    <source>
        <strain evidence="6">F6-686</strain>
    </source>
</reference>
<evidence type="ECO:0000313" key="6">
    <source>
        <dbReference type="EMBL" id="MBU3828034.1"/>
    </source>
</evidence>
<dbReference type="EC" id="3.4.24.-" evidence="6"/>
<comment type="caution">
    <text evidence="6">The sequence shown here is derived from an EMBL/GenBank/DDBJ whole genome shotgun (WGS) entry which is preliminary data.</text>
</comment>
<keyword evidence="1" id="KW-0645">Protease</keyword>
<keyword evidence="3 6" id="KW-0378">Hydrolase</keyword>
<reference evidence="6" key="1">
    <citation type="journal article" date="2021" name="PeerJ">
        <title>Extensive microbial diversity within the chicken gut microbiome revealed by metagenomics and culture.</title>
        <authorList>
            <person name="Gilroy R."/>
            <person name="Ravi A."/>
            <person name="Getino M."/>
            <person name="Pursley I."/>
            <person name="Horton D.L."/>
            <person name="Alikhan N.F."/>
            <person name="Baker D."/>
            <person name="Gharbi K."/>
            <person name="Hall N."/>
            <person name="Watson M."/>
            <person name="Adriaenssens E.M."/>
            <person name="Foster-Nyarko E."/>
            <person name="Jarju S."/>
            <person name="Secka A."/>
            <person name="Antonio M."/>
            <person name="Oren A."/>
            <person name="Chaudhuri R.R."/>
            <person name="La Ragione R."/>
            <person name="Hildebrand F."/>
            <person name="Pallen M.J."/>
        </authorList>
    </citation>
    <scope>NUCLEOTIDE SEQUENCE</scope>
    <source>
        <strain evidence="6">F6-686</strain>
    </source>
</reference>
<gene>
    <name evidence="6" type="ORF">H9806_02610</name>
</gene>
<evidence type="ECO:0000259" key="5">
    <source>
        <dbReference type="Pfam" id="PF00413"/>
    </source>
</evidence>
<proteinExistence type="predicted"/>
<dbReference type="SUPFAM" id="SSF55486">
    <property type="entry name" value="Metalloproteases ('zincins'), catalytic domain"/>
    <property type="match status" value="1"/>
</dbReference>
<evidence type="ECO:0000256" key="4">
    <source>
        <dbReference type="ARBA" id="ARBA00022833"/>
    </source>
</evidence>
<dbReference type="Proteomes" id="UP000823844">
    <property type="component" value="Unassembled WGS sequence"/>
</dbReference>
<evidence type="ECO:0000313" key="7">
    <source>
        <dbReference type="Proteomes" id="UP000823844"/>
    </source>
</evidence>
<protein>
    <submittedName>
        <fullName evidence="6">Matrixin family metalloprotease</fullName>
        <ecNumber evidence="6">3.4.24.-</ecNumber>
    </submittedName>
</protein>
<dbReference type="EMBL" id="JAHLFT010000031">
    <property type="protein sequence ID" value="MBU3828034.1"/>
    <property type="molecule type" value="Genomic_DNA"/>
</dbReference>
<evidence type="ECO:0000256" key="3">
    <source>
        <dbReference type="ARBA" id="ARBA00022801"/>
    </source>
</evidence>
<dbReference type="GO" id="GO:0004222">
    <property type="term" value="F:metalloendopeptidase activity"/>
    <property type="evidence" value="ECO:0007669"/>
    <property type="project" value="InterPro"/>
</dbReference>
<sequence length="205" mass="23727">MKKFLQKLVVLTMLLGAVGGYDFTFNQPQTTVQAARHHVKRKIDHNKKKSKRLKTKKRISWANVYIAIPKNTSDYRASVDAVKAWNNTEVVKLRLVKKFSQAFIRIRRGNYGNTGWAGVEQYRRLKKRRIISEIHSNDYFMNVVDYPVGVAVVEHELGHSLGLDNTDGQPSVMNSVIDPDYAYQIQQIDIVHVKTLFFIIYIIYI</sequence>
<accession>A0A9E2NV47</accession>
<keyword evidence="2" id="KW-0479">Metal-binding</keyword>
<dbReference type="Gene3D" id="3.40.390.10">
    <property type="entry name" value="Collagenase (Catalytic Domain)"/>
    <property type="match status" value="1"/>
</dbReference>